<keyword evidence="2" id="KW-1185">Reference proteome</keyword>
<organism evidence="1 2">
    <name type="scientific">Pseudahrensia aquimaris</name>
    <dbReference type="NCBI Taxonomy" id="744461"/>
    <lineage>
        <taxon>Bacteria</taxon>
        <taxon>Pseudomonadati</taxon>
        <taxon>Pseudomonadota</taxon>
        <taxon>Alphaproteobacteria</taxon>
        <taxon>Hyphomicrobiales</taxon>
        <taxon>Ahrensiaceae</taxon>
        <taxon>Pseudahrensia</taxon>
    </lineage>
</organism>
<protein>
    <recommendedName>
        <fullName evidence="3">ELWxxDGT repeat-containing protein</fullName>
    </recommendedName>
</protein>
<dbReference type="InterPro" id="IPR001343">
    <property type="entry name" value="Hemolysn_Ca-bd"/>
</dbReference>
<dbReference type="SUPFAM" id="SSF63829">
    <property type="entry name" value="Calcium-dependent phosphotriesterase"/>
    <property type="match status" value="2"/>
</dbReference>
<dbReference type="Pfam" id="PF00353">
    <property type="entry name" value="HemolysinCabind"/>
    <property type="match status" value="6"/>
</dbReference>
<evidence type="ECO:0008006" key="3">
    <source>
        <dbReference type="Google" id="ProtNLM"/>
    </source>
</evidence>
<dbReference type="Proteomes" id="UP001597101">
    <property type="component" value="Unassembled WGS sequence"/>
</dbReference>
<dbReference type="EMBL" id="JBHTJV010000003">
    <property type="protein sequence ID" value="MFD0915795.1"/>
    <property type="molecule type" value="Genomic_DNA"/>
</dbReference>
<reference evidence="2" key="1">
    <citation type="journal article" date="2019" name="Int. J. Syst. Evol. Microbiol.">
        <title>The Global Catalogue of Microorganisms (GCM) 10K type strain sequencing project: providing services to taxonomists for standard genome sequencing and annotation.</title>
        <authorList>
            <consortium name="The Broad Institute Genomics Platform"/>
            <consortium name="The Broad Institute Genome Sequencing Center for Infectious Disease"/>
            <person name="Wu L."/>
            <person name="Ma J."/>
        </authorList>
    </citation>
    <scope>NUCLEOTIDE SEQUENCE [LARGE SCALE GENOMIC DNA]</scope>
    <source>
        <strain evidence="2">CCUG 60023</strain>
    </source>
</reference>
<dbReference type="InterPro" id="IPR011049">
    <property type="entry name" value="Serralysin-like_metalloprot_C"/>
</dbReference>
<proteinExistence type="predicted"/>
<comment type="caution">
    <text evidence="1">The sequence shown here is derived from an EMBL/GenBank/DDBJ whole genome shotgun (WGS) entry which is preliminary data.</text>
</comment>
<accession>A0ABW3FEU8</accession>
<gene>
    <name evidence="1" type="ORF">ACFQ14_05185</name>
</gene>
<evidence type="ECO:0000313" key="1">
    <source>
        <dbReference type="EMBL" id="MFD0915795.1"/>
    </source>
</evidence>
<dbReference type="Gene3D" id="2.150.10.10">
    <property type="entry name" value="Serralysin-like metalloprotease, C-terminal"/>
    <property type="match status" value="4"/>
</dbReference>
<dbReference type="RefSeq" id="WP_377211641.1">
    <property type="nucleotide sequence ID" value="NZ_JBHTJV010000003.1"/>
</dbReference>
<dbReference type="SUPFAM" id="SSF51120">
    <property type="entry name" value="beta-Roll"/>
    <property type="match status" value="2"/>
</dbReference>
<dbReference type="PROSITE" id="PS00330">
    <property type="entry name" value="HEMOLYSIN_CALCIUM"/>
    <property type="match status" value="1"/>
</dbReference>
<sequence>MPFTVDTPKTIAAPSGFRVDMGIETPFAELATIFIDSLPDVGYVTYPDGTLVQQGDFLTAAQLRSLVYESAGREAPAGTSTFTYTVVIATDIVTTSMNVATVARETSLIFAARDGSDGEELWRLDSNGMIEQLADISPGLGFSEPRELTEFGNALYFRANDGASGQELWRLTNDGTVEQVADLYPGPFSSLATALTPFGNSLYFTALDDTTGAELWRVTETGTVEQVADINPGSEGSLPFHFTEFNDALYFAADDDGSNEEVWRVTASGTVEQVTEFNPFGGGANPDGFTEFDGALYFAADNFLTGRELWRITATGAVEIVANINPGVPSSSPQDLVEFNGALYFNADGGTDGRELWRLNSNGTVEQVADIRSGSSSSDPFGFTEFNGALYFAANDGISGNELWRVTSTGSVEQVADIRPGSSNSSPFGFTEFSGALYFSAATTEGFFLHKVNSSGAVEQVTFSTTVNTNKFTEYNGALYFDAEVGGDRELYRVDSDGNVDLVADINPFSSSSPSQFTEFALFGVPDGTAGDDVLIGTHRDEIFSGGAGADIMDGGGGSDTATYIASAAGVTVNLITGTGTGGDAEGDMLTGIENLIGSTSDDTFTANDQPNRLDGRAGSDTVSYENSSAGVTVDLTTGAASGGDAEGDTLLRIENLIGSAHNDSLTGNVADNTLTGGAGNDSYYITDPGDTVIENVGEGYDRVYADGISTYTLGANVERLTFQDSGNHTATGNELANRFDGNAGNDTFILDAGGSDIFSGGQGQDTFDARAGLLGIDIDLVTGSHGGDAAGDTFSSMEVYWGSNSAADVMVTGAARAKFYGFGGNDNLTGGATIDYLDGGTGNDTLNGMGADDGLRGFTGDDTLTGGAGRDYFQYVFAGFDHDTITDYEDGLDYLRVFSAVADEVSDFTIAGNGTSSVTLALNDGTGDNTITLNSGNGSNITIDAGDFLFY</sequence>
<evidence type="ECO:0000313" key="2">
    <source>
        <dbReference type="Proteomes" id="UP001597101"/>
    </source>
</evidence>
<dbReference type="PRINTS" id="PR00313">
    <property type="entry name" value="CABNDNGRPT"/>
</dbReference>
<dbReference type="InterPro" id="IPR018511">
    <property type="entry name" value="Hemolysin-typ_Ca-bd_CS"/>
</dbReference>
<name>A0ABW3FEU8_9HYPH</name>